<evidence type="ECO:0000313" key="2">
    <source>
        <dbReference type="EMBL" id="BBY47983.1"/>
    </source>
</evidence>
<dbReference type="Proteomes" id="UP000467428">
    <property type="component" value="Chromosome"/>
</dbReference>
<name>A0A7I7RTW6_9MYCO</name>
<organism evidence="2 3">
    <name type="scientific">Mycolicibacterium arabiense</name>
    <dbReference type="NCBI Taxonomy" id="1286181"/>
    <lineage>
        <taxon>Bacteria</taxon>
        <taxon>Bacillati</taxon>
        <taxon>Actinomycetota</taxon>
        <taxon>Actinomycetes</taxon>
        <taxon>Mycobacteriales</taxon>
        <taxon>Mycobacteriaceae</taxon>
        <taxon>Mycolicibacterium</taxon>
    </lineage>
</organism>
<feature type="region of interest" description="Disordered" evidence="1">
    <location>
        <begin position="1"/>
        <end position="95"/>
    </location>
</feature>
<dbReference type="KEGG" id="marz:MARA_14510"/>
<evidence type="ECO:0000256" key="1">
    <source>
        <dbReference type="SAM" id="MobiDB-lite"/>
    </source>
</evidence>
<dbReference type="EMBL" id="AP022593">
    <property type="protein sequence ID" value="BBY47983.1"/>
    <property type="molecule type" value="Genomic_DNA"/>
</dbReference>
<geneLocation type="plasmid" evidence="3">
    <name>pjcm18538 dna</name>
</geneLocation>
<feature type="compositionally biased region" description="Low complexity" evidence="1">
    <location>
        <begin position="14"/>
        <end position="34"/>
    </location>
</feature>
<accession>A0A7I7RTW6</accession>
<protein>
    <submittedName>
        <fullName evidence="2">Uncharacterized protein</fullName>
    </submittedName>
</protein>
<gene>
    <name evidence="2" type="ORF">MARA_14510</name>
</gene>
<feature type="compositionally biased region" description="Gly residues" evidence="1">
    <location>
        <begin position="35"/>
        <end position="48"/>
    </location>
</feature>
<evidence type="ECO:0000313" key="3">
    <source>
        <dbReference type="Proteomes" id="UP000467428"/>
    </source>
</evidence>
<keyword evidence="3" id="KW-1185">Reference proteome</keyword>
<sequence length="95" mass="8534">MPATTPSAVPPPTTSGSPGLDSQDPAGTAPSPTGGASGSGGGDTGGSSGPSQTVSGGISATPPPVNGSATAPTGDNLPGENAGPQGRPGTPGDDN</sequence>
<dbReference type="AlphaFoldDB" id="A0A7I7RTW6"/>
<reference evidence="2 3" key="1">
    <citation type="journal article" date="2019" name="Emerg. Microbes Infect.">
        <title>Comprehensive subspecies identification of 175 nontuberculous mycobacteria species based on 7547 genomic profiles.</title>
        <authorList>
            <person name="Matsumoto Y."/>
            <person name="Kinjo T."/>
            <person name="Motooka D."/>
            <person name="Nabeya D."/>
            <person name="Jung N."/>
            <person name="Uechi K."/>
            <person name="Horii T."/>
            <person name="Iida T."/>
            <person name="Fujita J."/>
            <person name="Nakamura S."/>
        </authorList>
    </citation>
    <scope>NUCLEOTIDE SEQUENCE [LARGE SCALE GENOMIC DNA]</scope>
    <source>
        <strain evidence="2 3">JCM 18538</strain>
    </source>
</reference>
<proteinExistence type="predicted"/>